<dbReference type="InterPro" id="IPR050189">
    <property type="entry name" value="MFS_Efflux_Transporters"/>
</dbReference>
<dbReference type="Pfam" id="PF07690">
    <property type="entry name" value="MFS_1"/>
    <property type="match status" value="1"/>
</dbReference>
<evidence type="ECO:0000256" key="3">
    <source>
        <dbReference type="ARBA" id="ARBA00022692"/>
    </source>
</evidence>
<feature type="transmembrane region" description="Helical" evidence="6">
    <location>
        <begin position="158"/>
        <end position="180"/>
    </location>
</feature>
<feature type="transmembrane region" description="Helical" evidence="6">
    <location>
        <begin position="201"/>
        <end position="223"/>
    </location>
</feature>
<evidence type="ECO:0000256" key="2">
    <source>
        <dbReference type="ARBA" id="ARBA00022475"/>
    </source>
</evidence>
<feature type="transmembrane region" description="Helical" evidence="6">
    <location>
        <begin position="70"/>
        <end position="93"/>
    </location>
</feature>
<dbReference type="PANTHER" id="PTHR43124">
    <property type="entry name" value="PURINE EFFLUX PUMP PBUE"/>
    <property type="match status" value="1"/>
</dbReference>
<dbReference type="CDD" id="cd17324">
    <property type="entry name" value="MFS_NepI_like"/>
    <property type="match status" value="1"/>
</dbReference>
<feature type="transmembrane region" description="Helical" evidence="6">
    <location>
        <begin position="131"/>
        <end position="152"/>
    </location>
</feature>
<evidence type="ECO:0000313" key="8">
    <source>
        <dbReference type="EMBL" id="KIA64981.1"/>
    </source>
</evidence>
<feature type="transmembrane region" description="Helical" evidence="6">
    <location>
        <begin position="99"/>
        <end position="119"/>
    </location>
</feature>
<feature type="transmembrane region" description="Helical" evidence="6">
    <location>
        <begin position="349"/>
        <end position="371"/>
    </location>
</feature>
<keyword evidence="4 6" id="KW-1133">Transmembrane helix</keyword>
<keyword evidence="5 6" id="KW-0472">Membrane</keyword>
<evidence type="ECO:0000313" key="9">
    <source>
        <dbReference type="Proteomes" id="UP000031364"/>
    </source>
</evidence>
<evidence type="ECO:0000256" key="4">
    <source>
        <dbReference type="ARBA" id="ARBA00022989"/>
    </source>
</evidence>
<organism evidence="8 9">
    <name type="scientific">Nocardia vulneris</name>
    <dbReference type="NCBI Taxonomy" id="1141657"/>
    <lineage>
        <taxon>Bacteria</taxon>
        <taxon>Bacillati</taxon>
        <taxon>Actinomycetota</taxon>
        <taxon>Actinomycetes</taxon>
        <taxon>Mycobacteriales</taxon>
        <taxon>Nocardiaceae</taxon>
        <taxon>Nocardia</taxon>
    </lineage>
</organism>
<evidence type="ECO:0000256" key="6">
    <source>
        <dbReference type="SAM" id="Phobius"/>
    </source>
</evidence>
<accession>A0ABR4ZI72</accession>
<dbReference type="NCBIfam" id="NF033135">
    <property type="entry name" value="cmx_cmrA"/>
    <property type="match status" value="1"/>
</dbReference>
<keyword evidence="2" id="KW-1003">Cell membrane</keyword>
<feature type="domain" description="Major facilitator superfamily (MFS) profile" evidence="7">
    <location>
        <begin position="4"/>
        <end position="379"/>
    </location>
</feature>
<reference evidence="8 9" key="1">
    <citation type="journal article" date="2014" name="Int. J. Syst. Evol. Microbiol.">
        <title>Nocardia vulneris sp. nov., isolated from wounds of human patients in North America.</title>
        <authorList>
            <person name="Lasker B.A."/>
            <person name="Bell M."/>
            <person name="Klenk H.P."/>
            <person name="Sproer C."/>
            <person name="Schumann C."/>
            <person name="Schumann P."/>
            <person name="Brown J.M."/>
        </authorList>
    </citation>
    <scope>NUCLEOTIDE SEQUENCE [LARGE SCALE GENOMIC DNA]</scope>
    <source>
        <strain evidence="8 9">W9851</strain>
    </source>
</reference>
<keyword evidence="3 6" id="KW-0812">Transmembrane</keyword>
<dbReference type="InterPro" id="IPR036259">
    <property type="entry name" value="MFS_trans_sf"/>
</dbReference>
<dbReference type="InterPro" id="IPR011701">
    <property type="entry name" value="MFS"/>
</dbReference>
<comment type="caution">
    <text evidence="8">The sequence shown here is derived from an EMBL/GenBank/DDBJ whole genome shotgun (WGS) entry which is preliminary data.</text>
</comment>
<sequence>MPLAVYILGLSIFAQGTSELMLSGLLTELSADLGVTIPQAGLLISAFALGMLVGAPVLAVATLRLPRRTALLAFLAVFVATHVVAALTSDYWILFATRAVGAFVYAGFWSVAATTAIGLVPADARGKAMSVVAGGLTIATVVGLPAGTVIGQHLGWRAAFWTVAIMSALAMLGVLTKIPAGRAETTPDLRKELRSMVNPRLWLAYATTALATAALLASFAYLGALLAETTGLHGFWIPIVLAVYGVGSFLGIVIGGRTADAHPVRTLYIGVTGLIITSVLLALAAEYPAPVVVLAFLLGAFGFGTNPTLNSRVFNLAADGPTLAPAFNVSSFNIGITVGPWLGGLAIGAGLGYASVAWIGAAIGLAALATITCEQLLPKPIEASTVTDHPTPALTH</sequence>
<feature type="transmembrane region" description="Helical" evidence="6">
    <location>
        <begin position="235"/>
        <end position="254"/>
    </location>
</feature>
<dbReference type="RefSeq" id="WP_043667894.1">
    <property type="nucleotide sequence ID" value="NZ_BDCI01000035.1"/>
</dbReference>
<dbReference type="PROSITE" id="PS50850">
    <property type="entry name" value="MFS"/>
    <property type="match status" value="1"/>
</dbReference>
<feature type="transmembrane region" description="Helical" evidence="6">
    <location>
        <begin position="322"/>
        <end position="343"/>
    </location>
</feature>
<dbReference type="Gene3D" id="1.20.1250.20">
    <property type="entry name" value="MFS general substrate transporter like domains"/>
    <property type="match status" value="2"/>
</dbReference>
<feature type="transmembrane region" description="Helical" evidence="6">
    <location>
        <begin position="266"/>
        <end position="285"/>
    </location>
</feature>
<dbReference type="SUPFAM" id="SSF103473">
    <property type="entry name" value="MFS general substrate transporter"/>
    <property type="match status" value="1"/>
</dbReference>
<protein>
    <submittedName>
        <fullName evidence="8">Chemotaxis protein</fullName>
    </submittedName>
</protein>
<evidence type="ECO:0000256" key="5">
    <source>
        <dbReference type="ARBA" id="ARBA00023136"/>
    </source>
</evidence>
<evidence type="ECO:0000259" key="7">
    <source>
        <dbReference type="PROSITE" id="PS50850"/>
    </source>
</evidence>
<evidence type="ECO:0000256" key="1">
    <source>
        <dbReference type="ARBA" id="ARBA00004651"/>
    </source>
</evidence>
<proteinExistence type="predicted"/>
<gene>
    <name evidence="8" type="ORF">FG87_10390</name>
</gene>
<dbReference type="EMBL" id="JNFP01000010">
    <property type="protein sequence ID" value="KIA64981.1"/>
    <property type="molecule type" value="Genomic_DNA"/>
</dbReference>
<dbReference type="Proteomes" id="UP000031364">
    <property type="component" value="Unassembled WGS sequence"/>
</dbReference>
<dbReference type="PANTHER" id="PTHR43124:SF3">
    <property type="entry name" value="CHLORAMPHENICOL EFFLUX PUMP RV0191"/>
    <property type="match status" value="1"/>
</dbReference>
<comment type="subcellular location">
    <subcellularLocation>
        <location evidence="1">Cell membrane</location>
        <topology evidence="1">Multi-pass membrane protein</topology>
    </subcellularLocation>
</comment>
<keyword evidence="9" id="KW-1185">Reference proteome</keyword>
<dbReference type="InterPro" id="IPR020846">
    <property type="entry name" value="MFS_dom"/>
</dbReference>
<feature type="transmembrane region" description="Helical" evidence="6">
    <location>
        <begin position="42"/>
        <end position="63"/>
    </location>
</feature>
<name>A0ABR4ZI72_9NOCA</name>
<feature type="transmembrane region" description="Helical" evidence="6">
    <location>
        <begin position="291"/>
        <end position="310"/>
    </location>
</feature>